<feature type="domain" description="Terpene synthase metal-binding" evidence="6">
    <location>
        <begin position="267"/>
        <end position="334"/>
    </location>
</feature>
<dbReference type="FunFam" id="1.50.10.130:FF:000001">
    <property type="entry name" value="Isoprene synthase, chloroplastic"/>
    <property type="match status" value="1"/>
</dbReference>
<organism evidence="7 8">
    <name type="scientific">Cinchona calisaya</name>
    <dbReference type="NCBI Taxonomy" id="153742"/>
    <lineage>
        <taxon>Eukaryota</taxon>
        <taxon>Viridiplantae</taxon>
        <taxon>Streptophyta</taxon>
        <taxon>Embryophyta</taxon>
        <taxon>Tracheophyta</taxon>
        <taxon>Spermatophyta</taxon>
        <taxon>Magnoliopsida</taxon>
        <taxon>eudicotyledons</taxon>
        <taxon>Gunneridae</taxon>
        <taxon>Pentapetalae</taxon>
        <taxon>asterids</taxon>
        <taxon>lamiids</taxon>
        <taxon>Gentianales</taxon>
        <taxon>Rubiaceae</taxon>
        <taxon>Cinchonoideae</taxon>
        <taxon>Cinchoneae</taxon>
        <taxon>Cinchona</taxon>
    </lineage>
</organism>
<dbReference type="GO" id="GO:0046872">
    <property type="term" value="F:metal ion binding"/>
    <property type="evidence" value="ECO:0007669"/>
    <property type="project" value="UniProtKB-KW"/>
</dbReference>
<evidence type="ECO:0000313" key="8">
    <source>
        <dbReference type="Proteomes" id="UP001630127"/>
    </source>
</evidence>
<dbReference type="PANTHER" id="PTHR31225">
    <property type="entry name" value="OS04G0344100 PROTEIN-RELATED"/>
    <property type="match status" value="1"/>
</dbReference>
<dbReference type="InterPro" id="IPR008949">
    <property type="entry name" value="Isoprenoid_synthase_dom_sf"/>
</dbReference>
<dbReference type="EMBL" id="JBJUIK010000012">
    <property type="protein sequence ID" value="KAL3508579.1"/>
    <property type="molecule type" value="Genomic_DNA"/>
</dbReference>
<proteinExistence type="predicted"/>
<dbReference type="Proteomes" id="UP001630127">
    <property type="component" value="Unassembled WGS sequence"/>
</dbReference>
<dbReference type="SUPFAM" id="SSF48239">
    <property type="entry name" value="Terpenoid cyclases/Protein prenyltransferases"/>
    <property type="match status" value="1"/>
</dbReference>
<evidence type="ECO:0000259" key="6">
    <source>
        <dbReference type="Pfam" id="PF03936"/>
    </source>
</evidence>
<keyword evidence="3" id="KW-0479">Metal-binding</keyword>
<accession>A0ABD2YPF5</accession>
<comment type="pathway">
    <text evidence="2">Secondary metabolite biosynthesis; terpenoid biosynthesis.</text>
</comment>
<comment type="caution">
    <text evidence="7">The sequence shown here is derived from an EMBL/GenBank/DDBJ whole genome shotgun (WGS) entry which is preliminary data.</text>
</comment>
<dbReference type="SUPFAM" id="SSF48576">
    <property type="entry name" value="Terpenoid synthases"/>
    <property type="match status" value="1"/>
</dbReference>
<name>A0ABD2YPF5_9GENT</name>
<dbReference type="Pfam" id="PF01397">
    <property type="entry name" value="Terpene_synth"/>
    <property type="match status" value="1"/>
</dbReference>
<keyword evidence="4" id="KW-0456">Lyase</keyword>
<dbReference type="InterPro" id="IPR005630">
    <property type="entry name" value="Terpene_synthase_metal-bd"/>
</dbReference>
<evidence type="ECO:0000259" key="5">
    <source>
        <dbReference type="Pfam" id="PF01397"/>
    </source>
</evidence>
<evidence type="ECO:0000256" key="2">
    <source>
        <dbReference type="ARBA" id="ARBA00004721"/>
    </source>
</evidence>
<comment type="cofactor">
    <cofactor evidence="1">
        <name>Mg(2+)</name>
        <dbReference type="ChEBI" id="CHEBI:18420"/>
    </cofactor>
</comment>
<gene>
    <name evidence="7" type="ORF">ACH5RR_027980</name>
</gene>
<dbReference type="AlphaFoldDB" id="A0ABD2YPF5"/>
<keyword evidence="8" id="KW-1185">Reference proteome</keyword>
<evidence type="ECO:0000256" key="3">
    <source>
        <dbReference type="ARBA" id="ARBA00022723"/>
    </source>
</evidence>
<dbReference type="InterPro" id="IPR001906">
    <property type="entry name" value="Terpene_synth_N"/>
</dbReference>
<protein>
    <submittedName>
        <fullName evidence="7">Uncharacterized protein</fullName>
    </submittedName>
</protein>
<evidence type="ECO:0000256" key="4">
    <source>
        <dbReference type="ARBA" id="ARBA00023239"/>
    </source>
</evidence>
<sequence length="340" mass="39124">MEVNVAITNEKPNHTRPSANYHPSVWGEHFLAYASDSKDNIITLEEREHGVLKEEVRKMLIGTPDTCKQKLDLIDSIQRLGVSYHFTNEIEASLQYIYNSFQKFILENGNDLHAVALGFRLLRQHGRYVSCDVFNKFKNFQGTFEESEYVVRNVRELLSLYEAANFGVGGETILDEALIFTTNQLESLSVSANLMSNYSLAAQVNQALKFPIQKTLPRLGAKQFISLYHQDKLHDAVLLNFAKLDFNLVQKKHQKELCALTEWWRSIDCPKNLPFARDRLVECYFWIMNVYFEPHYSLARTILAKVITMISIVDDIYDVYGTLDELALLTDAIESRILVP</sequence>
<dbReference type="Gene3D" id="1.10.600.10">
    <property type="entry name" value="Farnesyl Diphosphate Synthase"/>
    <property type="match status" value="1"/>
</dbReference>
<dbReference type="GO" id="GO:0016829">
    <property type="term" value="F:lyase activity"/>
    <property type="evidence" value="ECO:0007669"/>
    <property type="project" value="UniProtKB-KW"/>
</dbReference>
<evidence type="ECO:0000256" key="1">
    <source>
        <dbReference type="ARBA" id="ARBA00001946"/>
    </source>
</evidence>
<evidence type="ECO:0000313" key="7">
    <source>
        <dbReference type="EMBL" id="KAL3508579.1"/>
    </source>
</evidence>
<dbReference type="Pfam" id="PF03936">
    <property type="entry name" value="Terpene_synth_C"/>
    <property type="match status" value="1"/>
</dbReference>
<feature type="domain" description="Terpene synthase N-terminal" evidence="5">
    <location>
        <begin position="25"/>
        <end position="208"/>
    </location>
</feature>
<dbReference type="PANTHER" id="PTHR31225:SF221">
    <property type="entry name" value="(-)-GERMACRENE D SYNTHASE"/>
    <property type="match status" value="1"/>
</dbReference>
<dbReference type="InterPro" id="IPR050148">
    <property type="entry name" value="Terpene_synthase-like"/>
</dbReference>
<dbReference type="Gene3D" id="1.50.10.130">
    <property type="entry name" value="Terpene synthase, N-terminal domain"/>
    <property type="match status" value="1"/>
</dbReference>
<reference evidence="7 8" key="1">
    <citation type="submission" date="2024-11" db="EMBL/GenBank/DDBJ databases">
        <title>A near-complete genome assembly of Cinchona calisaya.</title>
        <authorList>
            <person name="Lian D.C."/>
            <person name="Zhao X.W."/>
            <person name="Wei L."/>
        </authorList>
    </citation>
    <scope>NUCLEOTIDE SEQUENCE [LARGE SCALE GENOMIC DNA]</scope>
    <source>
        <tissue evidence="7">Nenye</tissue>
    </source>
</reference>
<dbReference type="InterPro" id="IPR008930">
    <property type="entry name" value="Terpenoid_cyclase/PrenylTrfase"/>
</dbReference>
<dbReference type="InterPro" id="IPR036965">
    <property type="entry name" value="Terpene_synth_N_sf"/>
</dbReference>